<dbReference type="InterPro" id="IPR002586">
    <property type="entry name" value="CobQ/CobB/MinD/ParA_Nub-bd_dom"/>
</dbReference>
<name>A0A511NBV8_DEIC1</name>
<dbReference type="CDD" id="cd02042">
    <property type="entry name" value="ParAB_family"/>
    <property type="match status" value="1"/>
</dbReference>
<evidence type="ECO:0000259" key="1">
    <source>
        <dbReference type="Pfam" id="PF01656"/>
    </source>
</evidence>
<reference evidence="2 3" key="1">
    <citation type="submission" date="2019-07" db="EMBL/GenBank/DDBJ databases">
        <title>Whole genome shotgun sequence of Deinococcus cellulosilyticus NBRC 106333.</title>
        <authorList>
            <person name="Hosoyama A."/>
            <person name="Uohara A."/>
            <person name="Ohji S."/>
            <person name="Ichikawa N."/>
        </authorList>
    </citation>
    <scope>NUCLEOTIDE SEQUENCE [LARGE SCALE GENOMIC DNA]</scope>
    <source>
        <strain evidence="2 3">NBRC 106333</strain>
    </source>
</reference>
<dbReference type="InterPro" id="IPR050678">
    <property type="entry name" value="DNA_Partitioning_ATPase"/>
</dbReference>
<gene>
    <name evidence="2" type="ORF">DC3_54860</name>
</gene>
<feature type="domain" description="CobQ/CobB/MinD/ParA nucleotide binding" evidence="1">
    <location>
        <begin position="3"/>
        <end position="181"/>
    </location>
</feature>
<dbReference type="InterPro" id="IPR027417">
    <property type="entry name" value="P-loop_NTPase"/>
</dbReference>
<keyword evidence="3" id="KW-1185">Reference proteome</keyword>
<dbReference type="SUPFAM" id="SSF52540">
    <property type="entry name" value="P-loop containing nucleoside triphosphate hydrolases"/>
    <property type="match status" value="1"/>
</dbReference>
<dbReference type="PANTHER" id="PTHR13696:SF99">
    <property type="entry name" value="COBYRINIC ACID AC-DIAMIDE SYNTHASE"/>
    <property type="match status" value="1"/>
</dbReference>
<dbReference type="PANTHER" id="PTHR13696">
    <property type="entry name" value="P-LOOP CONTAINING NUCLEOSIDE TRIPHOSPHATE HYDROLASE"/>
    <property type="match status" value="1"/>
</dbReference>
<organism evidence="2 3">
    <name type="scientific">Deinococcus cellulosilyticus (strain DSM 18568 / NBRC 106333 / KACC 11606 / 5516J-15)</name>
    <dbReference type="NCBI Taxonomy" id="1223518"/>
    <lineage>
        <taxon>Bacteria</taxon>
        <taxon>Thermotogati</taxon>
        <taxon>Deinococcota</taxon>
        <taxon>Deinococci</taxon>
        <taxon>Deinococcales</taxon>
        <taxon>Deinococcaceae</taxon>
        <taxon>Deinococcus</taxon>
    </lineage>
</organism>
<evidence type="ECO:0000313" key="2">
    <source>
        <dbReference type="EMBL" id="GEM49851.1"/>
    </source>
</evidence>
<dbReference type="Gene3D" id="3.40.50.300">
    <property type="entry name" value="P-loop containing nucleotide triphosphate hydrolases"/>
    <property type="match status" value="1"/>
</dbReference>
<dbReference type="Proteomes" id="UP000321306">
    <property type="component" value="Unassembled WGS sequence"/>
</dbReference>
<proteinExistence type="predicted"/>
<dbReference type="OrthoDB" id="9804460at2"/>
<dbReference type="Pfam" id="PF01656">
    <property type="entry name" value="CbiA"/>
    <property type="match status" value="1"/>
</dbReference>
<dbReference type="RefSeq" id="WP_146891218.1">
    <property type="nucleotide sequence ID" value="NZ_BJXB01000045.1"/>
</dbReference>
<dbReference type="AlphaFoldDB" id="A0A511NBV8"/>
<comment type="caution">
    <text evidence="2">The sequence shown here is derived from an EMBL/GenBank/DDBJ whole genome shotgun (WGS) entry which is preliminary data.</text>
</comment>
<accession>A0A511NBV8</accession>
<protein>
    <submittedName>
        <fullName evidence="2">Chromosome partitioning protein ParA</fullName>
    </submittedName>
</protein>
<dbReference type="EMBL" id="BJXB01000045">
    <property type="protein sequence ID" value="GEM49851.1"/>
    <property type="molecule type" value="Genomic_DNA"/>
</dbReference>
<sequence length="218" mass="23751">MRIVIANQKGGVGKTVSAVNLAYAIHSLRHEKKESVLLIDGDEENFAASDWVATGAKNGVTPPFGCVTLKDYDPKKHKATHLMLDTKGGEGEDALLTLSKQFDLLIIPSKPEAISLRALIRTIRPLVKAGRTNYRVLLTDVASAPSTSGEEAKQSLLDAGVPVIGQMIRRATAVEDASNRGICVRDVKRNSRASLVWMDYTIVAREIFAQILQQEAMK</sequence>
<evidence type="ECO:0000313" key="3">
    <source>
        <dbReference type="Proteomes" id="UP000321306"/>
    </source>
</evidence>